<dbReference type="Pfam" id="PF11356">
    <property type="entry name" value="T2SSC"/>
    <property type="match status" value="1"/>
</dbReference>
<evidence type="ECO:0000256" key="9">
    <source>
        <dbReference type="SAM" id="SignalP"/>
    </source>
</evidence>
<keyword evidence="6" id="KW-0653">Protein transport</keyword>
<dbReference type="Proteomes" id="UP000214603">
    <property type="component" value="Unassembled WGS sequence"/>
</dbReference>
<comment type="caution">
    <text evidence="11">The sequence shown here is derived from an EMBL/GenBank/DDBJ whole genome shotgun (WGS) entry which is preliminary data.</text>
</comment>
<evidence type="ECO:0000256" key="2">
    <source>
        <dbReference type="ARBA" id="ARBA00022448"/>
    </source>
</evidence>
<dbReference type="AlphaFoldDB" id="A0A225LWL5"/>
<evidence type="ECO:0000256" key="1">
    <source>
        <dbReference type="ARBA" id="ARBA00004533"/>
    </source>
</evidence>
<dbReference type="Gene3D" id="2.30.30.830">
    <property type="match status" value="1"/>
</dbReference>
<feature type="domain" description="Type II secretion system protein GspC N-terminal" evidence="10">
    <location>
        <begin position="48"/>
        <end position="109"/>
    </location>
</feature>
<keyword evidence="5" id="KW-0812">Transmembrane</keyword>
<dbReference type="GO" id="GO:0015031">
    <property type="term" value="P:protein transport"/>
    <property type="evidence" value="ECO:0007669"/>
    <property type="project" value="UniProtKB-KW"/>
</dbReference>
<evidence type="ECO:0000313" key="12">
    <source>
        <dbReference type="Proteomes" id="UP000214603"/>
    </source>
</evidence>
<organism evidence="11 12">
    <name type="scientific">Candidimonas nitroreducens</name>
    <dbReference type="NCBI Taxonomy" id="683354"/>
    <lineage>
        <taxon>Bacteria</taxon>
        <taxon>Pseudomonadati</taxon>
        <taxon>Pseudomonadota</taxon>
        <taxon>Betaproteobacteria</taxon>
        <taxon>Burkholderiales</taxon>
        <taxon>Alcaligenaceae</taxon>
        <taxon>Candidimonas</taxon>
    </lineage>
</organism>
<sequence>MLALACGAGLWGALLLAPRPAAAPPMLAEGAAPGQSIEPLVGWFGGASSRLRLKVVGLIAAGERGTALLSINGGAAEAYHVGESLAPGVTLVAVRANAVSIGQDGLVEEVAAPEQALPANGFVPVGKQSAHH</sequence>
<protein>
    <recommendedName>
        <fullName evidence="10">Type II secretion system protein GspC N-terminal domain-containing protein</fullName>
    </recommendedName>
</protein>
<dbReference type="OrthoDB" id="8686822at2"/>
<feature type="chain" id="PRO_5012556211" description="Type II secretion system protein GspC N-terminal domain-containing protein" evidence="9">
    <location>
        <begin position="24"/>
        <end position="132"/>
    </location>
</feature>
<keyword evidence="12" id="KW-1185">Reference proteome</keyword>
<name>A0A225LWL5_9BURK</name>
<accession>A0A225LWL5</accession>
<evidence type="ECO:0000256" key="5">
    <source>
        <dbReference type="ARBA" id="ARBA00022692"/>
    </source>
</evidence>
<evidence type="ECO:0000256" key="6">
    <source>
        <dbReference type="ARBA" id="ARBA00022927"/>
    </source>
</evidence>
<proteinExistence type="predicted"/>
<evidence type="ECO:0000256" key="4">
    <source>
        <dbReference type="ARBA" id="ARBA00022519"/>
    </source>
</evidence>
<dbReference type="EMBL" id="NJIH01000021">
    <property type="protein sequence ID" value="OWT53486.1"/>
    <property type="molecule type" value="Genomic_DNA"/>
</dbReference>
<gene>
    <name evidence="11" type="ORF">CEY11_24650</name>
</gene>
<evidence type="ECO:0000256" key="7">
    <source>
        <dbReference type="ARBA" id="ARBA00022989"/>
    </source>
</evidence>
<keyword evidence="3" id="KW-1003">Cell membrane</keyword>
<keyword evidence="8" id="KW-0472">Membrane</keyword>
<evidence type="ECO:0000259" key="10">
    <source>
        <dbReference type="Pfam" id="PF11356"/>
    </source>
</evidence>
<evidence type="ECO:0000313" key="11">
    <source>
        <dbReference type="EMBL" id="OWT53486.1"/>
    </source>
</evidence>
<keyword evidence="9" id="KW-0732">Signal</keyword>
<reference evidence="12" key="1">
    <citation type="submission" date="2017-06" db="EMBL/GenBank/DDBJ databases">
        <title>Herbaspirillum phytohormonus sp. nov., isolated from the root nodule of Robinia pseudoacacia in lead-zinc mine.</title>
        <authorList>
            <person name="Fan M."/>
            <person name="Lin Y."/>
        </authorList>
    </citation>
    <scope>NUCLEOTIDE SEQUENCE [LARGE SCALE GENOMIC DNA]</scope>
    <source>
        <strain evidence="12">SC-089</strain>
    </source>
</reference>
<evidence type="ECO:0000256" key="3">
    <source>
        <dbReference type="ARBA" id="ARBA00022475"/>
    </source>
</evidence>
<comment type="subcellular location">
    <subcellularLocation>
        <location evidence="1">Cell inner membrane</location>
    </subcellularLocation>
</comment>
<keyword evidence="2" id="KW-0813">Transport</keyword>
<evidence type="ECO:0000256" key="8">
    <source>
        <dbReference type="ARBA" id="ARBA00023136"/>
    </source>
</evidence>
<feature type="signal peptide" evidence="9">
    <location>
        <begin position="1"/>
        <end position="23"/>
    </location>
</feature>
<dbReference type="GO" id="GO:0005886">
    <property type="term" value="C:plasma membrane"/>
    <property type="evidence" value="ECO:0007669"/>
    <property type="project" value="UniProtKB-SubCell"/>
</dbReference>
<keyword evidence="4" id="KW-0997">Cell inner membrane</keyword>
<keyword evidence="7" id="KW-1133">Transmembrane helix</keyword>
<dbReference type="InterPro" id="IPR024961">
    <property type="entry name" value="T2SS_GspC_N"/>
</dbReference>